<evidence type="ECO:0000313" key="2">
    <source>
        <dbReference type="EMBL" id="OCH95517.1"/>
    </source>
</evidence>
<dbReference type="Proteomes" id="UP000250043">
    <property type="component" value="Unassembled WGS sequence"/>
</dbReference>
<accession>A0A8E2DTT6</accession>
<evidence type="ECO:0000313" key="3">
    <source>
        <dbReference type="Proteomes" id="UP000250043"/>
    </source>
</evidence>
<keyword evidence="3" id="KW-1185">Reference proteome</keyword>
<proteinExistence type="predicted"/>
<name>A0A8E2DTT6_9APHY</name>
<feature type="compositionally biased region" description="Pro residues" evidence="1">
    <location>
        <begin position="28"/>
        <end position="44"/>
    </location>
</feature>
<sequence>MIDIFKNISKAISTTPETSLHSYIQYARPPPMPLSSTAPKPPPSAHKSHKNHLQVEPNPRRKLQNMHLLHGEFLSERVRQFTDQHVPKDTDSFLEDSDIETGVRLSIPCAPFDIQLQNLGRVVDVESTHKWVKYYPLQTLQRAVHLAFPESADYRFTDFRGPDLDEDIMRWSTWTCHNSPSAYNTPAVVFVQPPWILSLADFESFIRCPSVYSFKGTFASDERLWAKIWDVCFQRKSCFFIVTTYWGWVLGAFSKAWSNGFVTRIHDFSESQPTILESLLYWIASAMGIEGSWQVPEVSNEPAFIQIESPCLVRDIMPPGSWEADRRALLALSVLT</sequence>
<organism evidence="2 3">
    <name type="scientific">Obba rivulosa</name>
    <dbReference type="NCBI Taxonomy" id="1052685"/>
    <lineage>
        <taxon>Eukaryota</taxon>
        <taxon>Fungi</taxon>
        <taxon>Dikarya</taxon>
        <taxon>Basidiomycota</taxon>
        <taxon>Agaricomycotina</taxon>
        <taxon>Agaricomycetes</taxon>
        <taxon>Polyporales</taxon>
        <taxon>Gelatoporiaceae</taxon>
        <taxon>Obba</taxon>
    </lineage>
</organism>
<reference evidence="2 3" key="1">
    <citation type="submission" date="2016-07" db="EMBL/GenBank/DDBJ databases">
        <title>Draft genome of the white-rot fungus Obba rivulosa 3A-2.</title>
        <authorList>
            <consortium name="DOE Joint Genome Institute"/>
            <person name="Miettinen O."/>
            <person name="Riley R."/>
            <person name="Acob R."/>
            <person name="Barry K."/>
            <person name="Cullen D."/>
            <person name="De Vries R."/>
            <person name="Hainaut M."/>
            <person name="Hatakka A."/>
            <person name="Henrissat B."/>
            <person name="Hilden K."/>
            <person name="Kuo R."/>
            <person name="Labutti K."/>
            <person name="Lipzen A."/>
            <person name="Makela M.R."/>
            <person name="Sandor L."/>
            <person name="Spatafora J.W."/>
            <person name="Grigoriev I.V."/>
            <person name="Hibbett D.S."/>
        </authorList>
    </citation>
    <scope>NUCLEOTIDE SEQUENCE [LARGE SCALE GENOMIC DNA]</scope>
    <source>
        <strain evidence="2 3">3A-2</strain>
    </source>
</reference>
<protein>
    <submittedName>
        <fullName evidence="2">Uncharacterized protein</fullName>
    </submittedName>
</protein>
<dbReference type="AlphaFoldDB" id="A0A8E2DTT6"/>
<feature type="region of interest" description="Disordered" evidence="1">
    <location>
        <begin position="26"/>
        <end position="58"/>
    </location>
</feature>
<gene>
    <name evidence="2" type="ORF">OBBRIDRAFT_720196</name>
</gene>
<evidence type="ECO:0000256" key="1">
    <source>
        <dbReference type="SAM" id="MobiDB-lite"/>
    </source>
</evidence>
<dbReference type="OrthoDB" id="2579508at2759"/>
<dbReference type="EMBL" id="KV722335">
    <property type="protein sequence ID" value="OCH95517.1"/>
    <property type="molecule type" value="Genomic_DNA"/>
</dbReference>